<name>A0A937JAZ2_9GAMM</name>
<dbReference type="EC" id="2.7.1.148" evidence="7"/>
<dbReference type="HAMAP" id="MF_00061">
    <property type="entry name" value="IspE"/>
    <property type="match status" value="1"/>
</dbReference>
<keyword evidence="4 7" id="KW-0418">Kinase</keyword>
<evidence type="ECO:0000256" key="4">
    <source>
        <dbReference type="ARBA" id="ARBA00022777"/>
    </source>
</evidence>
<dbReference type="InterPro" id="IPR004424">
    <property type="entry name" value="IspE"/>
</dbReference>
<dbReference type="PANTHER" id="PTHR43527">
    <property type="entry name" value="4-DIPHOSPHOCYTIDYL-2-C-METHYL-D-ERYTHRITOL KINASE, CHLOROPLASTIC"/>
    <property type="match status" value="1"/>
</dbReference>
<dbReference type="InterPro" id="IPR014721">
    <property type="entry name" value="Ribsml_uS5_D2-typ_fold_subgr"/>
</dbReference>
<feature type="domain" description="GHMP kinase N-terminal" evidence="8">
    <location>
        <begin position="63"/>
        <end position="140"/>
    </location>
</feature>
<accession>A0A937JAZ2</accession>
<reference evidence="9" key="1">
    <citation type="submission" date="2020-10" db="EMBL/GenBank/DDBJ databases">
        <title>Microbiome of the Black Sea water column analyzed by genome centric metagenomics.</title>
        <authorList>
            <person name="Cabello-Yeves P.J."/>
            <person name="Callieri C."/>
            <person name="Picazo A."/>
            <person name="Mehrshad M."/>
            <person name="Haro-Moreno J.M."/>
            <person name="Roda-Garcia J."/>
            <person name="Dzembekova N."/>
            <person name="Slabakova V."/>
            <person name="Slabakova N."/>
            <person name="Moncheva S."/>
            <person name="Rodriguez-Valera F."/>
        </authorList>
    </citation>
    <scope>NUCLEOTIDE SEQUENCE</scope>
    <source>
        <strain evidence="9">BS30m-G43</strain>
    </source>
</reference>
<dbReference type="GO" id="GO:0016114">
    <property type="term" value="P:terpenoid biosynthetic process"/>
    <property type="evidence" value="ECO:0007669"/>
    <property type="project" value="UniProtKB-UniRule"/>
</dbReference>
<dbReference type="Gene3D" id="3.30.70.890">
    <property type="entry name" value="GHMP kinase, C-terminal domain"/>
    <property type="match status" value="1"/>
</dbReference>
<evidence type="ECO:0000256" key="3">
    <source>
        <dbReference type="ARBA" id="ARBA00022741"/>
    </source>
</evidence>
<proteinExistence type="inferred from homology"/>
<comment type="pathway">
    <text evidence="7">Isoprenoid biosynthesis; isopentenyl diphosphate biosynthesis via DXP pathway; isopentenyl diphosphate from 1-deoxy-D-xylulose 5-phosphate: step 3/6.</text>
</comment>
<feature type="binding site" evidence="7">
    <location>
        <begin position="91"/>
        <end position="101"/>
    </location>
    <ligand>
        <name>ATP</name>
        <dbReference type="ChEBI" id="CHEBI:30616"/>
    </ligand>
</feature>
<protein>
    <recommendedName>
        <fullName evidence="1 7">4-diphosphocytidyl-2-C-methyl-D-erythritol kinase</fullName>
        <shortName evidence="7">CMK</shortName>
        <ecNumber evidence="7">2.7.1.148</ecNumber>
    </recommendedName>
    <alternativeName>
        <fullName evidence="7">4-(cytidine-5'-diphospho)-2-C-methyl-D-erythritol kinase</fullName>
    </alternativeName>
</protein>
<evidence type="ECO:0000256" key="2">
    <source>
        <dbReference type="ARBA" id="ARBA00022679"/>
    </source>
</evidence>
<dbReference type="Pfam" id="PF00288">
    <property type="entry name" value="GHMP_kinases_N"/>
    <property type="match status" value="1"/>
</dbReference>
<dbReference type="PIRSF" id="PIRSF010376">
    <property type="entry name" value="IspE"/>
    <property type="match status" value="1"/>
</dbReference>
<evidence type="ECO:0000256" key="5">
    <source>
        <dbReference type="ARBA" id="ARBA00022840"/>
    </source>
</evidence>
<gene>
    <name evidence="7 9" type="primary">ispE</name>
    <name evidence="9" type="ORF">ISR29_02150</name>
</gene>
<evidence type="ECO:0000256" key="1">
    <source>
        <dbReference type="ARBA" id="ARBA00017473"/>
    </source>
</evidence>
<dbReference type="GO" id="GO:0050515">
    <property type="term" value="F:4-(cytidine 5'-diphospho)-2-C-methyl-D-erythritol kinase activity"/>
    <property type="evidence" value="ECO:0007669"/>
    <property type="project" value="UniProtKB-UniRule"/>
</dbReference>
<dbReference type="SUPFAM" id="SSF55060">
    <property type="entry name" value="GHMP Kinase, C-terminal domain"/>
    <property type="match status" value="1"/>
</dbReference>
<dbReference type="GO" id="GO:0005524">
    <property type="term" value="F:ATP binding"/>
    <property type="evidence" value="ECO:0007669"/>
    <property type="project" value="UniProtKB-UniRule"/>
</dbReference>
<comment type="function">
    <text evidence="7">Catalyzes the phosphorylation of the position 2 hydroxy group of 4-diphosphocytidyl-2C-methyl-D-erythritol.</text>
</comment>
<dbReference type="PANTHER" id="PTHR43527:SF2">
    <property type="entry name" value="4-DIPHOSPHOCYTIDYL-2-C-METHYL-D-ERYTHRITOL KINASE, CHLOROPLASTIC"/>
    <property type="match status" value="1"/>
</dbReference>
<keyword evidence="5 7" id="KW-0067">ATP-binding</keyword>
<dbReference type="InterPro" id="IPR006204">
    <property type="entry name" value="GHMP_kinase_N_dom"/>
</dbReference>
<dbReference type="Gene3D" id="3.30.230.10">
    <property type="match status" value="1"/>
</dbReference>
<keyword evidence="2 7" id="KW-0808">Transferase</keyword>
<dbReference type="NCBIfam" id="TIGR00154">
    <property type="entry name" value="ispE"/>
    <property type="match status" value="1"/>
</dbReference>
<dbReference type="EMBL" id="JADHSG010000002">
    <property type="protein sequence ID" value="MBL6902981.1"/>
    <property type="molecule type" value="Genomic_DNA"/>
</dbReference>
<sequence>MFLKSPAKINLYLKILHKRPDGFHDLDSAFQLIDLYDDLEIKNLNSNEIKIICEPSIIGTEENIIYKAIKALKKDYMIDKGIQINLKKNIPIGAGLGGGSSNAATVLLGLNKMWRLNISYQEMLQRGKSLGADVPFFINGENAFVSGIGDELKFKESEKVKYVLLCPNINISTKEMFKHYEKDLLDLEGIEKLEQNSFLRSVLSRYSEINSFYKKNIISFNILLTGTGSTLFIPYKNSNELDKIMQIIPINWRFFLTEAIQYSPLRGMR</sequence>
<feature type="active site" evidence="7">
    <location>
        <position position="133"/>
    </location>
</feature>
<comment type="caution">
    <text evidence="9">The sequence shown here is derived from an EMBL/GenBank/DDBJ whole genome shotgun (WGS) entry which is preliminary data.</text>
</comment>
<comment type="catalytic activity">
    <reaction evidence="7">
        <text>4-CDP-2-C-methyl-D-erythritol + ATP = 4-CDP-2-C-methyl-D-erythritol 2-phosphate + ADP + H(+)</text>
        <dbReference type="Rhea" id="RHEA:18437"/>
        <dbReference type="ChEBI" id="CHEBI:15378"/>
        <dbReference type="ChEBI" id="CHEBI:30616"/>
        <dbReference type="ChEBI" id="CHEBI:57823"/>
        <dbReference type="ChEBI" id="CHEBI:57919"/>
        <dbReference type="ChEBI" id="CHEBI:456216"/>
        <dbReference type="EC" id="2.7.1.148"/>
    </reaction>
</comment>
<dbReference type="GO" id="GO:0019288">
    <property type="term" value="P:isopentenyl diphosphate biosynthetic process, methylerythritol 4-phosphate pathway"/>
    <property type="evidence" value="ECO:0007669"/>
    <property type="project" value="UniProtKB-UniRule"/>
</dbReference>
<keyword evidence="3 7" id="KW-0547">Nucleotide-binding</keyword>
<dbReference type="AlphaFoldDB" id="A0A937JAZ2"/>
<comment type="similarity">
    <text evidence="7">Belongs to the GHMP kinase family. IspE subfamily.</text>
</comment>
<dbReference type="Proteomes" id="UP000705230">
    <property type="component" value="Unassembled WGS sequence"/>
</dbReference>
<evidence type="ECO:0000313" key="9">
    <source>
        <dbReference type="EMBL" id="MBL6902981.1"/>
    </source>
</evidence>
<dbReference type="InterPro" id="IPR036554">
    <property type="entry name" value="GHMP_kinase_C_sf"/>
</dbReference>
<evidence type="ECO:0000256" key="7">
    <source>
        <dbReference type="HAMAP-Rule" id="MF_00061"/>
    </source>
</evidence>
<evidence type="ECO:0000256" key="6">
    <source>
        <dbReference type="ARBA" id="ARBA00023229"/>
    </source>
</evidence>
<dbReference type="SUPFAM" id="SSF54211">
    <property type="entry name" value="Ribosomal protein S5 domain 2-like"/>
    <property type="match status" value="1"/>
</dbReference>
<evidence type="ECO:0000259" key="8">
    <source>
        <dbReference type="Pfam" id="PF00288"/>
    </source>
</evidence>
<dbReference type="InterPro" id="IPR020568">
    <property type="entry name" value="Ribosomal_Su5_D2-typ_SF"/>
</dbReference>
<organism evidence="9 10">
    <name type="scientific">SAR86 cluster bacterium</name>
    <dbReference type="NCBI Taxonomy" id="2030880"/>
    <lineage>
        <taxon>Bacteria</taxon>
        <taxon>Pseudomonadati</taxon>
        <taxon>Pseudomonadota</taxon>
        <taxon>Gammaproteobacteria</taxon>
        <taxon>SAR86 cluster</taxon>
    </lineage>
</organism>
<evidence type="ECO:0000313" key="10">
    <source>
        <dbReference type="Proteomes" id="UP000705230"/>
    </source>
</evidence>
<feature type="active site" evidence="7">
    <location>
        <position position="8"/>
    </location>
</feature>
<keyword evidence="6 7" id="KW-0414">Isoprene biosynthesis</keyword>